<reference evidence="2" key="1">
    <citation type="submission" date="2011-12" db="EMBL/GenBank/DDBJ databases">
        <authorList>
            <consortium name="The Broad Institute Genome Sequencing Platform"/>
            <person name="Russ C."/>
            <person name="Tyler B."/>
            <person name="Panabieres F."/>
            <person name="Shan W."/>
            <person name="Tripathy S."/>
            <person name="Grunwald N."/>
            <person name="Machado M."/>
            <person name="Young S.K."/>
            <person name="Zeng Q."/>
            <person name="Gargeya S."/>
            <person name="Fitzgerald M."/>
            <person name="Haas B."/>
            <person name="Abouelleil A."/>
            <person name="Alvarado L."/>
            <person name="Arachchi H.M."/>
            <person name="Berlin A."/>
            <person name="Chapman S.B."/>
            <person name="Gearin G."/>
            <person name="Goldberg J."/>
            <person name="Griggs A."/>
            <person name="Gujja S."/>
            <person name="Hansen M."/>
            <person name="Heiman D."/>
            <person name="Howarth C."/>
            <person name="Larimer J."/>
            <person name="Lui A."/>
            <person name="MacDonald P.J.P."/>
            <person name="McCowen C."/>
            <person name="Montmayeur A."/>
            <person name="Murphy C."/>
            <person name="Neiman D."/>
            <person name="Pearson M."/>
            <person name="Priest M."/>
            <person name="Roberts A."/>
            <person name="Saif S."/>
            <person name="Shea T."/>
            <person name="Sisk P."/>
            <person name="Stolte C."/>
            <person name="Sykes S."/>
            <person name="Wortman J."/>
            <person name="Nusbaum C."/>
            <person name="Birren B."/>
        </authorList>
    </citation>
    <scope>NUCLEOTIDE SEQUENCE [LARGE SCALE GENOMIC DNA]</scope>
    <source>
        <strain evidence="2">INRA-310</strain>
    </source>
</reference>
<dbReference type="AlphaFoldDB" id="W2QB97"/>
<dbReference type="EMBL" id="KI669582">
    <property type="protein sequence ID" value="ETN10458.1"/>
    <property type="molecule type" value="Genomic_DNA"/>
</dbReference>
<dbReference type="Proteomes" id="UP000018817">
    <property type="component" value="Unassembled WGS sequence"/>
</dbReference>
<protein>
    <submittedName>
        <fullName evidence="1">Uncharacterized protein</fullName>
    </submittedName>
</protein>
<organism evidence="1 2">
    <name type="scientific">Phytophthora nicotianae (strain INRA-310)</name>
    <name type="common">Phytophthora parasitica</name>
    <dbReference type="NCBI Taxonomy" id="761204"/>
    <lineage>
        <taxon>Eukaryota</taxon>
        <taxon>Sar</taxon>
        <taxon>Stramenopiles</taxon>
        <taxon>Oomycota</taxon>
        <taxon>Peronosporomycetes</taxon>
        <taxon>Peronosporales</taxon>
        <taxon>Peronosporaceae</taxon>
        <taxon>Phytophthora</taxon>
    </lineage>
</organism>
<dbReference type="GeneID" id="20191346"/>
<dbReference type="VEuPathDB" id="FungiDB:PPTG_22747"/>
<proteinExistence type="predicted"/>
<sequence length="91" mass="10563">MVILEEVKVLLQPLVIEVGHREYEMVIYHIVVACNVPKRRRFLRLTIIKWGIFAKKLEISVSGCSRRILIFEDVSFQLMPKIVALGILITE</sequence>
<evidence type="ECO:0000313" key="2">
    <source>
        <dbReference type="Proteomes" id="UP000018817"/>
    </source>
</evidence>
<name>W2QB97_PHYN3</name>
<dbReference type="RefSeq" id="XP_008904219.1">
    <property type="nucleotide sequence ID" value="XM_008905971.1"/>
</dbReference>
<evidence type="ECO:0000313" key="1">
    <source>
        <dbReference type="EMBL" id="ETN10458.1"/>
    </source>
</evidence>
<reference evidence="1 2" key="2">
    <citation type="submission" date="2013-11" db="EMBL/GenBank/DDBJ databases">
        <title>The Genome Sequence of Phytophthora parasitica INRA-310.</title>
        <authorList>
            <consortium name="The Broad Institute Genomics Platform"/>
            <person name="Russ C."/>
            <person name="Tyler B."/>
            <person name="Panabieres F."/>
            <person name="Shan W."/>
            <person name="Tripathy S."/>
            <person name="Grunwald N."/>
            <person name="Machado M."/>
            <person name="Johnson C.S."/>
            <person name="Arredondo F."/>
            <person name="Hong C."/>
            <person name="Coffey M."/>
            <person name="Young S.K."/>
            <person name="Zeng Q."/>
            <person name="Gargeya S."/>
            <person name="Fitzgerald M."/>
            <person name="Abouelleil A."/>
            <person name="Alvarado L."/>
            <person name="Chapman S.B."/>
            <person name="Gainer-Dewar J."/>
            <person name="Goldberg J."/>
            <person name="Griggs A."/>
            <person name="Gujja S."/>
            <person name="Hansen M."/>
            <person name="Howarth C."/>
            <person name="Imamovic A."/>
            <person name="Ireland A."/>
            <person name="Larimer J."/>
            <person name="McCowan C."/>
            <person name="Murphy C."/>
            <person name="Pearson M."/>
            <person name="Poon T.W."/>
            <person name="Priest M."/>
            <person name="Roberts A."/>
            <person name="Saif S."/>
            <person name="Shea T."/>
            <person name="Sykes S."/>
            <person name="Wortman J."/>
            <person name="Nusbaum C."/>
            <person name="Birren B."/>
        </authorList>
    </citation>
    <scope>NUCLEOTIDE SEQUENCE [LARGE SCALE GENOMIC DNA]</scope>
    <source>
        <strain evidence="1 2">INRA-310</strain>
    </source>
</reference>
<accession>W2QB97</accession>
<gene>
    <name evidence="1" type="ORF">PPTG_22747</name>
</gene>